<gene>
    <name evidence="2" type="ORF">NTEN_LOCUS20216</name>
</gene>
<dbReference type="EMBL" id="CADCXU010029685">
    <property type="protein sequence ID" value="CAB0015876.1"/>
    <property type="molecule type" value="Genomic_DNA"/>
</dbReference>
<accession>A0A6H5HNG1</accession>
<dbReference type="Proteomes" id="UP000479000">
    <property type="component" value="Unassembled WGS sequence"/>
</dbReference>
<name>A0A6H5HNG1_9HEMI</name>
<feature type="compositionally biased region" description="Basic and acidic residues" evidence="1">
    <location>
        <begin position="75"/>
        <end position="85"/>
    </location>
</feature>
<feature type="region of interest" description="Disordered" evidence="1">
    <location>
        <begin position="69"/>
        <end position="101"/>
    </location>
</feature>
<reference evidence="2 3" key="1">
    <citation type="submission" date="2020-02" db="EMBL/GenBank/DDBJ databases">
        <authorList>
            <person name="Ferguson B K."/>
        </authorList>
    </citation>
    <scope>NUCLEOTIDE SEQUENCE [LARGE SCALE GENOMIC DNA]</scope>
</reference>
<evidence type="ECO:0000256" key="1">
    <source>
        <dbReference type="SAM" id="MobiDB-lite"/>
    </source>
</evidence>
<organism evidence="2 3">
    <name type="scientific">Nesidiocoris tenuis</name>
    <dbReference type="NCBI Taxonomy" id="355587"/>
    <lineage>
        <taxon>Eukaryota</taxon>
        <taxon>Metazoa</taxon>
        <taxon>Ecdysozoa</taxon>
        <taxon>Arthropoda</taxon>
        <taxon>Hexapoda</taxon>
        <taxon>Insecta</taxon>
        <taxon>Pterygota</taxon>
        <taxon>Neoptera</taxon>
        <taxon>Paraneoptera</taxon>
        <taxon>Hemiptera</taxon>
        <taxon>Heteroptera</taxon>
        <taxon>Panheteroptera</taxon>
        <taxon>Cimicomorpha</taxon>
        <taxon>Miridae</taxon>
        <taxon>Dicyphina</taxon>
        <taxon>Nesidiocoris</taxon>
    </lineage>
</organism>
<evidence type="ECO:0000313" key="3">
    <source>
        <dbReference type="Proteomes" id="UP000479000"/>
    </source>
</evidence>
<sequence>MCSQYPVLILETKFFFEIVPYSSLGQETPNVSILHLFRNGNSTFCKAIKPRKYVDFLYAESRFEPLVRPVGGVGEDGRSVDDQHRPPNVSAESSTTTREAE</sequence>
<evidence type="ECO:0000313" key="2">
    <source>
        <dbReference type="EMBL" id="CAB0015876.1"/>
    </source>
</evidence>
<protein>
    <submittedName>
        <fullName evidence="2">Uncharacterized protein</fullName>
    </submittedName>
</protein>
<dbReference type="AlphaFoldDB" id="A0A6H5HNG1"/>
<feature type="non-terminal residue" evidence="2">
    <location>
        <position position="101"/>
    </location>
</feature>
<keyword evidence="3" id="KW-1185">Reference proteome</keyword>
<feature type="compositionally biased region" description="Polar residues" evidence="1">
    <location>
        <begin position="90"/>
        <end position="101"/>
    </location>
</feature>
<proteinExistence type="predicted"/>